<evidence type="ECO:0000313" key="1">
    <source>
        <dbReference type="EMBL" id="KAJ9595195.1"/>
    </source>
</evidence>
<accession>A0AAD8ELL4</accession>
<keyword evidence="2" id="KW-1185">Reference proteome</keyword>
<sequence>MDPAGILGTGTVEDQRSYIKIETSRGKKLTEIHTWKAKKSTDERSVKLVADALEEDCHVTCEEFSEATGISQTSPRHDGVLDGIIELPRHWDSVIEKQGDYSEGL</sequence>
<gene>
    <name evidence="1" type="ORF">L9F63_013504</name>
</gene>
<proteinExistence type="predicted"/>
<organism evidence="1 2">
    <name type="scientific">Diploptera punctata</name>
    <name type="common">Pacific beetle cockroach</name>
    <dbReference type="NCBI Taxonomy" id="6984"/>
    <lineage>
        <taxon>Eukaryota</taxon>
        <taxon>Metazoa</taxon>
        <taxon>Ecdysozoa</taxon>
        <taxon>Arthropoda</taxon>
        <taxon>Hexapoda</taxon>
        <taxon>Insecta</taxon>
        <taxon>Pterygota</taxon>
        <taxon>Neoptera</taxon>
        <taxon>Polyneoptera</taxon>
        <taxon>Dictyoptera</taxon>
        <taxon>Blattodea</taxon>
        <taxon>Blaberoidea</taxon>
        <taxon>Blaberidae</taxon>
        <taxon>Diplopterinae</taxon>
        <taxon>Diploptera</taxon>
    </lineage>
</organism>
<name>A0AAD8ELL4_DIPPU</name>
<dbReference type="Proteomes" id="UP001233999">
    <property type="component" value="Unassembled WGS sequence"/>
</dbReference>
<reference evidence="1" key="2">
    <citation type="submission" date="2023-05" db="EMBL/GenBank/DDBJ databases">
        <authorList>
            <person name="Fouks B."/>
        </authorList>
    </citation>
    <scope>NUCLEOTIDE SEQUENCE</scope>
    <source>
        <strain evidence="1">Stay&amp;Tobe</strain>
        <tissue evidence="1">Testes</tissue>
    </source>
</reference>
<evidence type="ECO:0000313" key="2">
    <source>
        <dbReference type="Proteomes" id="UP001233999"/>
    </source>
</evidence>
<protein>
    <submittedName>
        <fullName evidence="1">Uncharacterized protein</fullName>
    </submittedName>
</protein>
<comment type="caution">
    <text evidence="1">The sequence shown here is derived from an EMBL/GenBank/DDBJ whole genome shotgun (WGS) entry which is preliminary data.</text>
</comment>
<reference evidence="1" key="1">
    <citation type="journal article" date="2023" name="IScience">
        <title>Live-bearing cockroach genome reveals convergent evolutionary mechanisms linked to viviparity in insects and beyond.</title>
        <authorList>
            <person name="Fouks B."/>
            <person name="Harrison M.C."/>
            <person name="Mikhailova A.A."/>
            <person name="Marchal E."/>
            <person name="English S."/>
            <person name="Carruthers M."/>
            <person name="Jennings E.C."/>
            <person name="Chiamaka E.L."/>
            <person name="Frigard R.A."/>
            <person name="Pippel M."/>
            <person name="Attardo G.M."/>
            <person name="Benoit J.B."/>
            <person name="Bornberg-Bauer E."/>
            <person name="Tobe S.S."/>
        </authorList>
    </citation>
    <scope>NUCLEOTIDE SEQUENCE</scope>
    <source>
        <strain evidence="1">Stay&amp;Tobe</strain>
    </source>
</reference>
<dbReference type="EMBL" id="JASPKZ010002685">
    <property type="protein sequence ID" value="KAJ9595195.1"/>
    <property type="molecule type" value="Genomic_DNA"/>
</dbReference>
<dbReference type="AlphaFoldDB" id="A0AAD8ELL4"/>